<dbReference type="Proteomes" id="UP000827872">
    <property type="component" value="Linkage Group LG01"/>
</dbReference>
<keyword evidence="2" id="KW-1185">Reference proteome</keyword>
<evidence type="ECO:0000313" key="2">
    <source>
        <dbReference type="Proteomes" id="UP000827872"/>
    </source>
</evidence>
<sequence length="80" mass="9154">MTIEKTVWITGPKEEEAGALSSMAEEDLTSKNQVAVQSGLMTNSKGMDLWKKKKKQQWKIKAKKDTKKKRHDEALRTVLH</sequence>
<evidence type="ECO:0000313" key="1">
    <source>
        <dbReference type="EMBL" id="KAH8017174.1"/>
    </source>
</evidence>
<reference evidence="1" key="1">
    <citation type="submission" date="2021-08" db="EMBL/GenBank/DDBJ databases">
        <title>The first chromosome-level gecko genome reveals the dynamic sex chromosomes of Neotropical dwarf geckos (Sphaerodactylidae: Sphaerodactylus).</title>
        <authorList>
            <person name="Pinto B.J."/>
            <person name="Keating S.E."/>
            <person name="Gamble T."/>
        </authorList>
    </citation>
    <scope>NUCLEOTIDE SEQUENCE</scope>
    <source>
        <strain evidence="1">TG3544</strain>
    </source>
</reference>
<protein>
    <submittedName>
        <fullName evidence="1">Uncharacterized protein</fullName>
    </submittedName>
</protein>
<comment type="caution">
    <text evidence="1">The sequence shown here is derived from an EMBL/GenBank/DDBJ whole genome shotgun (WGS) entry which is preliminary data.</text>
</comment>
<organism evidence="1 2">
    <name type="scientific">Sphaerodactylus townsendi</name>
    <dbReference type="NCBI Taxonomy" id="933632"/>
    <lineage>
        <taxon>Eukaryota</taxon>
        <taxon>Metazoa</taxon>
        <taxon>Chordata</taxon>
        <taxon>Craniata</taxon>
        <taxon>Vertebrata</taxon>
        <taxon>Euteleostomi</taxon>
        <taxon>Lepidosauria</taxon>
        <taxon>Squamata</taxon>
        <taxon>Bifurcata</taxon>
        <taxon>Gekkota</taxon>
        <taxon>Sphaerodactylidae</taxon>
        <taxon>Sphaerodactylus</taxon>
    </lineage>
</organism>
<dbReference type="EMBL" id="CM037614">
    <property type="protein sequence ID" value="KAH8017174.1"/>
    <property type="molecule type" value="Genomic_DNA"/>
</dbReference>
<accession>A0ACB8GDB1</accession>
<name>A0ACB8GDB1_9SAUR</name>
<gene>
    <name evidence="1" type="ORF">K3G42_026794</name>
</gene>
<proteinExistence type="predicted"/>